<dbReference type="AlphaFoldDB" id="A0A182XRK5"/>
<dbReference type="Proteomes" id="UP000076407">
    <property type="component" value="Unassembled WGS sequence"/>
</dbReference>
<sequence length="44" mass="4462">MATGGPESSGFGGGGEKATQPDVTLRYYGADKCKALIVIMISAI</sequence>
<dbReference type="VEuPathDB" id="VectorBase:AQUA014478"/>
<keyword evidence="3" id="KW-1185">Reference proteome</keyword>
<dbReference type="EnsemblMetazoa" id="AQUA014478-RA">
    <property type="protein sequence ID" value="AQUA014478-PA"/>
    <property type="gene ID" value="AQUA014478"/>
</dbReference>
<evidence type="ECO:0000256" key="1">
    <source>
        <dbReference type="SAM" id="MobiDB-lite"/>
    </source>
</evidence>
<evidence type="ECO:0000313" key="3">
    <source>
        <dbReference type="Proteomes" id="UP000076407"/>
    </source>
</evidence>
<name>A0A182XRK5_ANOQN</name>
<organism evidence="2 3">
    <name type="scientific">Anopheles quadriannulatus</name>
    <name type="common">Mosquito</name>
    <dbReference type="NCBI Taxonomy" id="34691"/>
    <lineage>
        <taxon>Eukaryota</taxon>
        <taxon>Metazoa</taxon>
        <taxon>Ecdysozoa</taxon>
        <taxon>Arthropoda</taxon>
        <taxon>Hexapoda</taxon>
        <taxon>Insecta</taxon>
        <taxon>Pterygota</taxon>
        <taxon>Neoptera</taxon>
        <taxon>Endopterygota</taxon>
        <taxon>Diptera</taxon>
        <taxon>Nematocera</taxon>
        <taxon>Culicoidea</taxon>
        <taxon>Culicidae</taxon>
        <taxon>Anophelinae</taxon>
        <taxon>Anopheles</taxon>
    </lineage>
</organism>
<feature type="region of interest" description="Disordered" evidence="1">
    <location>
        <begin position="1"/>
        <end position="20"/>
    </location>
</feature>
<protein>
    <submittedName>
        <fullName evidence="2">Uncharacterized protein</fullName>
    </submittedName>
</protein>
<proteinExistence type="predicted"/>
<accession>A0A182XRK5</accession>
<reference evidence="2" key="1">
    <citation type="submission" date="2020-05" db="UniProtKB">
        <authorList>
            <consortium name="EnsemblMetazoa"/>
        </authorList>
    </citation>
    <scope>IDENTIFICATION</scope>
    <source>
        <strain evidence="2">SANGQUA</strain>
    </source>
</reference>
<evidence type="ECO:0000313" key="2">
    <source>
        <dbReference type="EnsemblMetazoa" id="AQUA014478-PA"/>
    </source>
</evidence>